<reference evidence="4" key="1">
    <citation type="submission" date="2012-12" db="EMBL/GenBank/DDBJ databases">
        <authorList>
            <person name="Hellsten U."/>
            <person name="Grimwood J."/>
            <person name="Chapman J.A."/>
            <person name="Shapiro H."/>
            <person name="Aerts A."/>
            <person name="Otillar R.P."/>
            <person name="Terry A.Y."/>
            <person name="Boore J.L."/>
            <person name="Simakov O."/>
            <person name="Marletaz F."/>
            <person name="Cho S.-J."/>
            <person name="Edsinger-Gonzales E."/>
            <person name="Havlak P."/>
            <person name="Kuo D.-H."/>
            <person name="Larsson T."/>
            <person name="Lv J."/>
            <person name="Arendt D."/>
            <person name="Savage R."/>
            <person name="Osoegawa K."/>
            <person name="de Jong P."/>
            <person name="Lindberg D.R."/>
            <person name="Seaver E.C."/>
            <person name="Weisblat D.A."/>
            <person name="Putnam N.H."/>
            <person name="Grigoriev I.V."/>
            <person name="Rokhsar D.S."/>
        </authorList>
    </citation>
    <scope>NUCLEOTIDE SEQUENCE</scope>
</reference>
<dbReference type="PANTHER" id="PTHR36911">
    <property type="entry name" value="LIM ZINC-BINDING DOMAIN-CONTAINING PROTEIN-RELATED"/>
    <property type="match status" value="1"/>
</dbReference>
<feature type="compositionally biased region" description="Low complexity" evidence="1">
    <location>
        <begin position="102"/>
        <end position="118"/>
    </location>
</feature>
<dbReference type="GeneID" id="20208114"/>
<dbReference type="EnsemblMetazoa" id="HelroT181479">
    <property type="protein sequence ID" value="HelroP181479"/>
    <property type="gene ID" value="HelroG181479"/>
</dbReference>
<reference evidence="3" key="3">
    <citation type="submission" date="2015-06" db="UniProtKB">
        <authorList>
            <consortium name="EnsemblMetazoa"/>
        </authorList>
    </citation>
    <scope>IDENTIFICATION</scope>
</reference>
<evidence type="ECO:0000313" key="3">
    <source>
        <dbReference type="EnsemblMetazoa" id="HelroP181479"/>
    </source>
</evidence>
<dbReference type="PANTHER" id="PTHR36911:SF1">
    <property type="entry name" value="LIM ZINC-BINDING DOMAIN-CONTAINING PROTEIN"/>
    <property type="match status" value="1"/>
</dbReference>
<dbReference type="HOGENOM" id="CLU_525073_0_0_1"/>
<feature type="region of interest" description="Disordered" evidence="1">
    <location>
        <begin position="259"/>
        <end position="287"/>
    </location>
</feature>
<feature type="compositionally biased region" description="Low complexity" evidence="1">
    <location>
        <begin position="402"/>
        <end position="423"/>
    </location>
</feature>
<evidence type="ECO:0000313" key="4">
    <source>
        <dbReference type="Proteomes" id="UP000015101"/>
    </source>
</evidence>
<organism evidence="3 4">
    <name type="scientific">Helobdella robusta</name>
    <name type="common">Californian leech</name>
    <dbReference type="NCBI Taxonomy" id="6412"/>
    <lineage>
        <taxon>Eukaryota</taxon>
        <taxon>Metazoa</taxon>
        <taxon>Spiralia</taxon>
        <taxon>Lophotrochozoa</taxon>
        <taxon>Annelida</taxon>
        <taxon>Clitellata</taxon>
        <taxon>Hirudinea</taxon>
        <taxon>Rhynchobdellida</taxon>
        <taxon>Glossiphoniidae</taxon>
        <taxon>Helobdella</taxon>
    </lineage>
</organism>
<evidence type="ECO:0000256" key="1">
    <source>
        <dbReference type="SAM" id="MobiDB-lite"/>
    </source>
</evidence>
<dbReference type="EMBL" id="AMQM01007620">
    <property type="status" value="NOT_ANNOTATED_CDS"/>
    <property type="molecule type" value="Genomic_DNA"/>
</dbReference>
<name>T1FH15_HELRO</name>
<reference evidence="2 4" key="2">
    <citation type="journal article" date="2013" name="Nature">
        <title>Insights into bilaterian evolution from three spiralian genomes.</title>
        <authorList>
            <person name="Simakov O."/>
            <person name="Marletaz F."/>
            <person name="Cho S.J."/>
            <person name="Edsinger-Gonzales E."/>
            <person name="Havlak P."/>
            <person name="Hellsten U."/>
            <person name="Kuo D.H."/>
            <person name="Larsson T."/>
            <person name="Lv J."/>
            <person name="Arendt D."/>
            <person name="Savage R."/>
            <person name="Osoegawa K."/>
            <person name="de Jong P."/>
            <person name="Grimwood J."/>
            <person name="Chapman J.A."/>
            <person name="Shapiro H."/>
            <person name="Aerts A."/>
            <person name="Otillar R.P."/>
            <person name="Terry A.Y."/>
            <person name="Boore J.L."/>
            <person name="Grigoriev I.V."/>
            <person name="Lindberg D.R."/>
            <person name="Seaver E.C."/>
            <person name="Weisblat D.A."/>
            <person name="Putnam N.H."/>
            <person name="Rokhsar D.S."/>
        </authorList>
    </citation>
    <scope>NUCLEOTIDE SEQUENCE</scope>
</reference>
<dbReference type="CTD" id="20208114"/>
<dbReference type="EMBL" id="AMQM01007619">
    <property type="status" value="NOT_ANNOTATED_CDS"/>
    <property type="molecule type" value="Genomic_DNA"/>
</dbReference>
<feature type="region of interest" description="Disordered" evidence="1">
    <location>
        <begin position="346"/>
        <end position="366"/>
    </location>
</feature>
<sequence>MYTYKYNDDEFEPLLKAKVGLSDGSFDNDDDDVIMMKKKFLHYKKCLLKEINDVTTRSDDVRINLTSVGISHIDEKLNEYAALYNDHLERWDRILDRVTSFKNNNNNYNNNKNKNNNKVCSRNDDGGTGADNDIADDDDVDKADDDDDDCKNNNNNNNFGGNIGQKMLSFWSRKDRMKDEKGKRIVKFVKTYKEALEDFIMLIANDIDNKVRKYRTQQRNKTLQNLIKTFNKVNTELSQLIERTPSLVRLLKSISGKTTQQQQQQQLHQQLKRQHQQQQLQTSPEKSLSYDKVEKFIDDDDDDVVEVEADAIGGLTSRVRSKVTQQENNKMYNYKKLVVLDIDVLDDDDDDDDDDDEDYEGYDDAYDNSIDISIAAATAATTTTTNNNNNNKMVEDAVTSQPTSPYFSTLSSLSSPRPLSPTSLPQPPQPPQQPQPPQPSSSSQPQQTSSAAVATKNKNDNLLKSLCNDSFVKVGGPMMGSVRADLEKFILNAGLSEKAELKAINQLKSNLGKSLTAFY</sequence>
<dbReference type="EMBL" id="KB097642">
    <property type="protein sequence ID" value="ESN92428.1"/>
    <property type="molecule type" value="Genomic_DNA"/>
</dbReference>
<accession>T1FH15</accession>
<evidence type="ECO:0000313" key="2">
    <source>
        <dbReference type="EMBL" id="ESN92428.1"/>
    </source>
</evidence>
<protein>
    <submittedName>
        <fullName evidence="2 3">Uncharacterized protein</fullName>
    </submittedName>
</protein>
<dbReference type="KEGG" id="hro:HELRODRAFT_181479"/>
<dbReference type="Proteomes" id="UP000015101">
    <property type="component" value="Unassembled WGS sequence"/>
</dbReference>
<feature type="compositionally biased region" description="Acidic residues" evidence="1">
    <location>
        <begin position="133"/>
        <end position="149"/>
    </location>
</feature>
<gene>
    <name evidence="3" type="primary">20208114</name>
    <name evidence="2" type="ORF">HELRODRAFT_181479</name>
</gene>
<feature type="compositionally biased region" description="Pro residues" evidence="1">
    <location>
        <begin position="424"/>
        <end position="439"/>
    </location>
</feature>
<dbReference type="AlphaFoldDB" id="T1FH15"/>
<keyword evidence="4" id="KW-1185">Reference proteome</keyword>
<feature type="region of interest" description="Disordered" evidence="1">
    <location>
        <begin position="102"/>
        <end position="158"/>
    </location>
</feature>
<dbReference type="RefSeq" id="XP_009029521.1">
    <property type="nucleotide sequence ID" value="XM_009031273.1"/>
</dbReference>
<feature type="region of interest" description="Disordered" evidence="1">
    <location>
        <begin position="398"/>
        <end position="454"/>
    </location>
</feature>
<feature type="compositionally biased region" description="Low complexity" evidence="1">
    <location>
        <begin position="260"/>
        <end position="269"/>
    </location>
</feature>
<proteinExistence type="predicted"/>
<dbReference type="InParanoid" id="T1FH15"/>
<feature type="compositionally biased region" description="Low complexity" evidence="1">
    <location>
        <begin position="440"/>
        <end position="450"/>
    </location>
</feature>